<keyword evidence="7" id="KW-1185">Reference proteome</keyword>
<evidence type="ECO:0000256" key="3">
    <source>
        <dbReference type="SAM" id="MobiDB-lite"/>
    </source>
</evidence>
<dbReference type="AlphaFoldDB" id="A0A9P3PUZ9"/>
<feature type="compositionally biased region" description="Low complexity" evidence="3">
    <location>
        <begin position="259"/>
        <end position="268"/>
    </location>
</feature>
<feature type="region of interest" description="Disordered" evidence="3">
    <location>
        <begin position="125"/>
        <end position="184"/>
    </location>
</feature>
<evidence type="ECO:0000256" key="2">
    <source>
        <dbReference type="ARBA" id="ARBA00023098"/>
    </source>
</evidence>
<evidence type="ECO:0000259" key="4">
    <source>
        <dbReference type="Pfam" id="PF00108"/>
    </source>
</evidence>
<dbReference type="SUPFAM" id="SSF53901">
    <property type="entry name" value="Thiolase-like"/>
    <property type="match status" value="1"/>
</dbReference>
<feature type="compositionally biased region" description="Low complexity" evidence="3">
    <location>
        <begin position="132"/>
        <end position="142"/>
    </location>
</feature>
<dbReference type="GO" id="GO:0003988">
    <property type="term" value="F:acetyl-CoA C-acyltransferase activity"/>
    <property type="evidence" value="ECO:0007669"/>
    <property type="project" value="TreeGrafter"/>
</dbReference>
<evidence type="ECO:0000313" key="6">
    <source>
        <dbReference type="EMBL" id="GLB41999.1"/>
    </source>
</evidence>
<dbReference type="InterPro" id="IPR016039">
    <property type="entry name" value="Thiolase-like"/>
</dbReference>
<feature type="compositionally biased region" description="Basic residues" evidence="3">
    <location>
        <begin position="151"/>
        <end position="162"/>
    </location>
</feature>
<dbReference type="Pfam" id="PF00108">
    <property type="entry name" value="Thiolase_N"/>
    <property type="match status" value="1"/>
</dbReference>
<keyword evidence="2" id="KW-0443">Lipid metabolism</keyword>
<dbReference type="InterPro" id="IPR050215">
    <property type="entry name" value="Thiolase-like_sf_Thiolase"/>
</dbReference>
<feature type="region of interest" description="Disordered" evidence="3">
    <location>
        <begin position="250"/>
        <end position="297"/>
    </location>
</feature>
<dbReference type="EMBL" id="BRPK01000011">
    <property type="protein sequence ID" value="GLB41993.1"/>
    <property type="molecule type" value="Genomic_DNA"/>
</dbReference>
<proteinExistence type="predicted"/>
<protein>
    <submittedName>
        <fullName evidence="6">Thiolase, C-terminal domain</fullName>
    </submittedName>
</protein>
<gene>
    <name evidence="6" type="primary">POT1</name>
    <name evidence="5" type="ORF">LshimejAT787_1100080</name>
    <name evidence="6" type="ORF">LshimejAT787_1100140</name>
</gene>
<dbReference type="Gene3D" id="3.40.47.10">
    <property type="match status" value="2"/>
</dbReference>
<dbReference type="EMBL" id="BRPK01000011">
    <property type="protein sequence ID" value="GLB41999.1"/>
    <property type="molecule type" value="Genomic_DNA"/>
</dbReference>
<dbReference type="PANTHER" id="PTHR43853">
    <property type="entry name" value="3-KETOACYL-COA THIOLASE, PEROXISOMAL"/>
    <property type="match status" value="1"/>
</dbReference>
<sequence>MARDTVCCLGDRGSRLWLLICATSRRVQMYRSAGPCDLSCELTHPNTPSGHLAQHLRKFEHCSDRANNEAYGTTDVSNVNDSASVPSTRVEVPCTSVCYRDGGETEKNDTDVVIVVAVRTAVTKAKKGGFKTPLPSSSSPTSCAPPTPVRARPRPHRGHLHRPGPSAGQRRQRSPHGAIHAGIPISTPINTVNRPCSCGLIAVKQIANQIAVGQIDIGIGAGVESMTQGSGRQSTPPEYAEEILANPIAEDCRLPMGVTSESPGSTKTPSPPCPSKEPPPLSKQASSPTKFQRDFTR</sequence>
<dbReference type="GO" id="GO:0005777">
    <property type="term" value="C:peroxisome"/>
    <property type="evidence" value="ECO:0007669"/>
    <property type="project" value="TreeGrafter"/>
</dbReference>
<comment type="caution">
    <text evidence="6">The sequence shown here is derived from an EMBL/GenBank/DDBJ whole genome shotgun (WGS) entry which is preliminary data.</text>
</comment>
<feature type="compositionally biased region" description="Pro residues" evidence="3">
    <location>
        <begin position="269"/>
        <end position="281"/>
    </location>
</feature>
<evidence type="ECO:0000313" key="7">
    <source>
        <dbReference type="Proteomes" id="UP001063166"/>
    </source>
</evidence>
<reference evidence="6" key="1">
    <citation type="submission" date="2022-07" db="EMBL/GenBank/DDBJ databases">
        <title>The genome of Lyophyllum shimeji provides insight into the initial evolution of ectomycorrhizal fungal genome.</title>
        <authorList>
            <person name="Kobayashi Y."/>
            <person name="Shibata T."/>
            <person name="Hirakawa H."/>
            <person name="Shigenobu S."/>
            <person name="Nishiyama T."/>
            <person name="Yamada A."/>
            <person name="Hasebe M."/>
            <person name="Kawaguchi M."/>
        </authorList>
    </citation>
    <scope>NUCLEOTIDE SEQUENCE</scope>
    <source>
        <strain evidence="6">AT787</strain>
    </source>
</reference>
<name>A0A9P3PUZ9_LYOSH</name>
<organism evidence="6 7">
    <name type="scientific">Lyophyllum shimeji</name>
    <name type="common">Hon-shimeji</name>
    <name type="synonym">Tricholoma shimeji</name>
    <dbReference type="NCBI Taxonomy" id="47721"/>
    <lineage>
        <taxon>Eukaryota</taxon>
        <taxon>Fungi</taxon>
        <taxon>Dikarya</taxon>
        <taxon>Basidiomycota</taxon>
        <taxon>Agaricomycotina</taxon>
        <taxon>Agaricomycetes</taxon>
        <taxon>Agaricomycetidae</taxon>
        <taxon>Agaricales</taxon>
        <taxon>Tricholomatineae</taxon>
        <taxon>Lyophyllaceae</taxon>
        <taxon>Lyophyllum</taxon>
    </lineage>
</organism>
<dbReference type="PANTHER" id="PTHR43853:SF8">
    <property type="entry name" value="3-KETOACYL-COA THIOLASE, PEROXISOMAL"/>
    <property type="match status" value="1"/>
</dbReference>
<evidence type="ECO:0000313" key="5">
    <source>
        <dbReference type="EMBL" id="GLB41993.1"/>
    </source>
</evidence>
<dbReference type="Proteomes" id="UP001063166">
    <property type="component" value="Unassembled WGS sequence"/>
</dbReference>
<feature type="domain" description="Thiolase N-terminal" evidence="4">
    <location>
        <begin position="176"/>
        <end position="260"/>
    </location>
</feature>
<evidence type="ECO:0000256" key="1">
    <source>
        <dbReference type="ARBA" id="ARBA00022832"/>
    </source>
</evidence>
<dbReference type="GO" id="GO:0010124">
    <property type="term" value="P:phenylacetate catabolic process"/>
    <property type="evidence" value="ECO:0007669"/>
    <property type="project" value="TreeGrafter"/>
</dbReference>
<dbReference type="GO" id="GO:0006635">
    <property type="term" value="P:fatty acid beta-oxidation"/>
    <property type="evidence" value="ECO:0007669"/>
    <property type="project" value="TreeGrafter"/>
</dbReference>
<dbReference type="OrthoDB" id="5404651at2759"/>
<dbReference type="InterPro" id="IPR020616">
    <property type="entry name" value="Thiolase_N"/>
</dbReference>
<accession>A0A9P3PUZ9</accession>
<keyword evidence="1" id="KW-0276">Fatty acid metabolism</keyword>